<dbReference type="Gene3D" id="1.10.10.10">
    <property type="entry name" value="Winged helix-like DNA-binding domain superfamily/Winged helix DNA-binding domain"/>
    <property type="match status" value="1"/>
</dbReference>
<dbReference type="PRINTS" id="PR00598">
    <property type="entry name" value="HTHMARR"/>
</dbReference>
<dbReference type="EMBL" id="CP013655">
    <property type="protein sequence ID" value="ALS38151.1"/>
    <property type="molecule type" value="Genomic_DNA"/>
</dbReference>
<dbReference type="InterPro" id="IPR039422">
    <property type="entry name" value="MarR/SlyA-like"/>
</dbReference>
<dbReference type="GO" id="GO:0003677">
    <property type="term" value="F:DNA binding"/>
    <property type="evidence" value="ECO:0007669"/>
    <property type="project" value="UniProtKB-KW"/>
</dbReference>
<dbReference type="SUPFAM" id="SSF46785">
    <property type="entry name" value="Winged helix' DNA-binding domain"/>
    <property type="match status" value="1"/>
</dbReference>
<organism evidence="3 4">
    <name type="scientific">Enterococcus rotai</name>
    <dbReference type="NCBI Taxonomy" id="118060"/>
    <lineage>
        <taxon>Bacteria</taxon>
        <taxon>Bacillati</taxon>
        <taxon>Bacillota</taxon>
        <taxon>Bacilli</taxon>
        <taxon>Lactobacillales</taxon>
        <taxon>Enterococcaceae</taxon>
        <taxon>Enterococcus</taxon>
    </lineage>
</organism>
<evidence type="ECO:0000313" key="4">
    <source>
        <dbReference type="Proteomes" id="UP000067523"/>
    </source>
</evidence>
<dbReference type="Proteomes" id="UP000067523">
    <property type="component" value="Chromosome"/>
</dbReference>
<dbReference type="SMART" id="SM00347">
    <property type="entry name" value="HTH_MARR"/>
    <property type="match status" value="1"/>
</dbReference>
<dbReference type="CDD" id="cd00090">
    <property type="entry name" value="HTH_ARSR"/>
    <property type="match status" value="1"/>
</dbReference>
<gene>
    <name evidence="3" type="ORF">ATZ35_13640</name>
</gene>
<dbReference type="InterPro" id="IPR036388">
    <property type="entry name" value="WH-like_DNA-bd_sf"/>
</dbReference>
<keyword evidence="1" id="KW-0238">DNA-binding</keyword>
<dbReference type="STRING" id="118060.ATZ35_13640"/>
<dbReference type="Pfam" id="PF01047">
    <property type="entry name" value="MarR"/>
    <property type="match status" value="1"/>
</dbReference>
<dbReference type="InterPro" id="IPR000835">
    <property type="entry name" value="HTH_MarR-typ"/>
</dbReference>
<dbReference type="InterPro" id="IPR011991">
    <property type="entry name" value="ArsR-like_HTH"/>
</dbReference>
<reference evidence="4" key="1">
    <citation type="submission" date="2015-12" db="EMBL/GenBank/DDBJ databases">
        <authorList>
            <person name="Lauer A."/>
            <person name="Humrighouse B."/>
            <person name="Loparev V."/>
            <person name="Shewmaker P.L."/>
            <person name="Whitney A.M."/>
            <person name="McLaughlin R.W."/>
        </authorList>
    </citation>
    <scope>NUCLEOTIDE SEQUENCE [LARGE SCALE GENOMIC DNA]</scope>
    <source>
        <strain evidence="4">LMG 26678</strain>
    </source>
</reference>
<sequence length="154" mass="17289">MSNNQNPQTNQTTDQLTTLLRGFGSRSILHQQAIVQSLGIPANDYISIDLLNELGPLTAGELADKTGLSTGTITALIDRLEKIGYARREKDPNDRRRVIIVPTYDDREEIKSAYQPLDIAMRHLAQEYSESELELINHFLAKAVSVLDDQLQKQ</sequence>
<dbReference type="PANTHER" id="PTHR33164:SF106">
    <property type="entry name" value="TRANSCRIPTIONAL REGULATORY PROTEIN"/>
    <property type="match status" value="1"/>
</dbReference>
<evidence type="ECO:0000259" key="2">
    <source>
        <dbReference type="PROSITE" id="PS50995"/>
    </source>
</evidence>
<feature type="domain" description="HTH marR-type" evidence="2">
    <location>
        <begin position="13"/>
        <end position="145"/>
    </location>
</feature>
<protein>
    <submittedName>
        <fullName evidence="3">MarR family transcriptional regulator</fullName>
    </submittedName>
</protein>
<dbReference type="GO" id="GO:0006950">
    <property type="term" value="P:response to stress"/>
    <property type="evidence" value="ECO:0007669"/>
    <property type="project" value="TreeGrafter"/>
</dbReference>
<accession>A0A0U2XB84</accession>
<dbReference type="PROSITE" id="PS50995">
    <property type="entry name" value="HTH_MARR_2"/>
    <property type="match status" value="1"/>
</dbReference>
<proteinExistence type="predicted"/>
<dbReference type="InterPro" id="IPR036390">
    <property type="entry name" value="WH_DNA-bd_sf"/>
</dbReference>
<dbReference type="KEGG" id="erx:ATZ35_13640"/>
<dbReference type="PANTHER" id="PTHR33164">
    <property type="entry name" value="TRANSCRIPTIONAL REGULATOR, MARR FAMILY"/>
    <property type="match status" value="1"/>
</dbReference>
<dbReference type="RefSeq" id="WP_208927741.1">
    <property type="nucleotide sequence ID" value="NZ_CP013655.1"/>
</dbReference>
<dbReference type="GO" id="GO:0003700">
    <property type="term" value="F:DNA-binding transcription factor activity"/>
    <property type="evidence" value="ECO:0007669"/>
    <property type="project" value="InterPro"/>
</dbReference>
<dbReference type="AlphaFoldDB" id="A0A0U2XB84"/>
<keyword evidence="4" id="KW-1185">Reference proteome</keyword>
<name>A0A0U2XB84_9ENTE</name>
<evidence type="ECO:0000313" key="3">
    <source>
        <dbReference type="EMBL" id="ALS38151.1"/>
    </source>
</evidence>
<evidence type="ECO:0000256" key="1">
    <source>
        <dbReference type="ARBA" id="ARBA00023125"/>
    </source>
</evidence>